<reference evidence="5" key="1">
    <citation type="journal article" date="2009" name="Rice">
        <title>De Novo Next Generation Sequencing of Plant Genomes.</title>
        <authorList>
            <person name="Rounsley S."/>
            <person name="Marri P.R."/>
            <person name="Yu Y."/>
            <person name="He R."/>
            <person name="Sisneros N."/>
            <person name="Goicoechea J.L."/>
            <person name="Lee S.J."/>
            <person name="Angelova A."/>
            <person name="Kudrna D."/>
            <person name="Luo M."/>
            <person name="Affourtit J."/>
            <person name="Desany B."/>
            <person name="Knight J."/>
            <person name="Niazi F."/>
            <person name="Egholm M."/>
            <person name="Wing R.A."/>
        </authorList>
    </citation>
    <scope>NUCLEOTIDE SEQUENCE [LARGE SCALE GENOMIC DNA]</scope>
    <source>
        <strain evidence="5">cv. IRGC 105608</strain>
    </source>
</reference>
<keyword evidence="2" id="KW-0812">Transmembrane</keyword>
<keyword evidence="6" id="KW-1185">Reference proteome</keyword>
<keyword evidence="3" id="KW-0732">Signal</keyword>
<reference evidence="5" key="2">
    <citation type="submission" date="2015-03" db="UniProtKB">
        <authorList>
            <consortium name="EnsemblPlants"/>
        </authorList>
    </citation>
    <scope>IDENTIFICATION</scope>
</reference>
<evidence type="ECO:0000256" key="1">
    <source>
        <dbReference type="ARBA" id="ARBA00004167"/>
    </source>
</evidence>
<keyword evidence="2" id="KW-0472">Membrane</keyword>
<dbReference type="STRING" id="65489.A0A0D3EJE8"/>
<protein>
    <recommendedName>
        <fullName evidence="4">Malectin-like domain-containing protein</fullName>
    </recommendedName>
</protein>
<evidence type="ECO:0000259" key="4">
    <source>
        <dbReference type="Pfam" id="PF12819"/>
    </source>
</evidence>
<dbReference type="Gene3D" id="2.60.120.430">
    <property type="entry name" value="Galactose-binding lectin"/>
    <property type="match status" value="1"/>
</dbReference>
<dbReference type="AlphaFoldDB" id="A0A0D3EJE8"/>
<dbReference type="HOGENOM" id="CLU_000288_41_5_1"/>
<dbReference type="EnsemblPlants" id="OBART01G02580.1">
    <property type="protein sequence ID" value="OBART01G02580.1"/>
    <property type="gene ID" value="OBART01G02580"/>
</dbReference>
<dbReference type="InterPro" id="IPR032675">
    <property type="entry name" value="LRR_dom_sf"/>
</dbReference>
<keyword evidence="2" id="KW-1133">Transmembrane helix</keyword>
<dbReference type="PaxDb" id="65489-OBART01G02580.1"/>
<dbReference type="PANTHER" id="PTHR45631">
    <property type="entry name" value="OS07G0107800 PROTEIN-RELATED"/>
    <property type="match status" value="1"/>
</dbReference>
<feature type="chain" id="PRO_5002261238" description="Malectin-like domain-containing protein" evidence="3">
    <location>
        <begin position="20"/>
        <end position="565"/>
    </location>
</feature>
<sequence length="565" mass="61197">MQLLLLPLLVAAAVGLARAAATDDPFLSGGKLTRISGNAPGNHSYNIDCGGAADFVSVFGRRSSPPGGRRAWSRSRTGSRIRTPSFDVSAAATLVLSFRSPWPEPASRYGAYSDLIFPSATSPTSDICFYSLSTDAPVVASIEVAPVHPLAYDGATTGADLILVNYGRLTCGNNLFGPGFTNDSDAFSRVWQSDIDFRNNDLNYDAITAGGRKIFGSNQPPNYFPTKLYTSAITTGGDASNEIEYLMPVDTRMSYMVWLHFAEIDAGIGSAGQRVFDVMLAGKNVTRIDIFKQVGGFTAFKWTYIVENLTSSTMSVKLVPVVGRPILCGLENYAMVPLETRTVPNQVAAMKALKDSLKIPARMGWNGDPCAPRTWDAWEGVTCLRKDKGLVITQLDLASQGLKGYITDEISHLTDLGSVIKPVYWRNSWHHSLLNNNQLDGQVPERLYSIGVHGGVIDLSGNKGLCGVPTLPACALFWEKGGLNRTGKIALGASLGFVLLVTLIVVYILCIRRGPYDYDFEFPQDLTSISAISAKRNRYQRAKSVMLAEMEAHGPDGYYTNGGAH</sequence>
<evidence type="ECO:0000313" key="6">
    <source>
        <dbReference type="Proteomes" id="UP000026960"/>
    </source>
</evidence>
<feature type="domain" description="Malectin-like" evidence="4">
    <location>
        <begin position="84"/>
        <end position="334"/>
    </location>
</feature>
<dbReference type="Gramene" id="OBART01G02580.1">
    <property type="protein sequence ID" value="OBART01G02580.1"/>
    <property type="gene ID" value="OBART01G02580"/>
</dbReference>
<evidence type="ECO:0000256" key="2">
    <source>
        <dbReference type="SAM" id="Phobius"/>
    </source>
</evidence>
<feature type="transmembrane region" description="Helical" evidence="2">
    <location>
        <begin position="489"/>
        <end position="510"/>
    </location>
</feature>
<dbReference type="FunFam" id="2.60.120.430:FF:000010">
    <property type="entry name" value="Di-glucose binding protein with Leucine-rich repeat domain"/>
    <property type="match status" value="1"/>
</dbReference>
<name>A0A0D3EJE8_9ORYZ</name>
<dbReference type="eggNOG" id="KOG0619">
    <property type="taxonomic scope" value="Eukaryota"/>
</dbReference>
<dbReference type="GO" id="GO:0016020">
    <property type="term" value="C:membrane"/>
    <property type="evidence" value="ECO:0007669"/>
    <property type="project" value="UniProtKB-SubCell"/>
</dbReference>
<dbReference type="Pfam" id="PF12819">
    <property type="entry name" value="Malectin_like"/>
    <property type="match status" value="1"/>
</dbReference>
<dbReference type="Proteomes" id="UP000026960">
    <property type="component" value="Chromosome 1"/>
</dbReference>
<dbReference type="PANTHER" id="PTHR45631:SF191">
    <property type="entry name" value="DI-GLUCOSE BINDING PROTEIN WITH LEUCINE-RICH REPEAT DOMAIN-CONTAINING PROTEIN"/>
    <property type="match status" value="1"/>
</dbReference>
<organism evidence="5">
    <name type="scientific">Oryza barthii</name>
    <dbReference type="NCBI Taxonomy" id="65489"/>
    <lineage>
        <taxon>Eukaryota</taxon>
        <taxon>Viridiplantae</taxon>
        <taxon>Streptophyta</taxon>
        <taxon>Embryophyta</taxon>
        <taxon>Tracheophyta</taxon>
        <taxon>Spermatophyta</taxon>
        <taxon>Magnoliopsida</taxon>
        <taxon>Liliopsida</taxon>
        <taxon>Poales</taxon>
        <taxon>Poaceae</taxon>
        <taxon>BOP clade</taxon>
        <taxon>Oryzoideae</taxon>
        <taxon>Oryzeae</taxon>
        <taxon>Oryzinae</taxon>
        <taxon>Oryza</taxon>
    </lineage>
</organism>
<evidence type="ECO:0000313" key="5">
    <source>
        <dbReference type="EnsemblPlants" id="OBART01G02580.1"/>
    </source>
</evidence>
<evidence type="ECO:0000256" key="3">
    <source>
        <dbReference type="SAM" id="SignalP"/>
    </source>
</evidence>
<dbReference type="InterPro" id="IPR024788">
    <property type="entry name" value="Malectin-like_Carb-bd_dom"/>
</dbReference>
<accession>A0A0D3EJE8</accession>
<dbReference type="Gene3D" id="3.80.10.10">
    <property type="entry name" value="Ribonuclease Inhibitor"/>
    <property type="match status" value="1"/>
</dbReference>
<feature type="signal peptide" evidence="3">
    <location>
        <begin position="1"/>
        <end position="19"/>
    </location>
</feature>
<proteinExistence type="predicted"/>
<comment type="subcellular location">
    <subcellularLocation>
        <location evidence="1">Membrane</location>
        <topology evidence="1">Single-pass membrane protein</topology>
    </subcellularLocation>
</comment>